<sequence>MRFTPASIALAALFATASSVGISQRPDAQIEPLSLEWLKKGEAAIGAGDQAAAIDALETALAIDPRNRAAYLALGQVARQQGLQGKAIRYYREALLLDPTDVQALAGQGQAMVEKGAVAKARENLAQVRNLCKGDCAAATQLSAAIDKGAPPTVLTAKDVTAVPTVVPTTERP</sequence>
<dbReference type="Proteomes" id="UP000282977">
    <property type="component" value="Unassembled WGS sequence"/>
</dbReference>
<organism evidence="3 4">
    <name type="scientific">Sphingobium algorifonticola</name>
    <dbReference type="NCBI Taxonomy" id="2008318"/>
    <lineage>
        <taxon>Bacteria</taxon>
        <taxon>Pseudomonadati</taxon>
        <taxon>Pseudomonadota</taxon>
        <taxon>Alphaproteobacteria</taxon>
        <taxon>Sphingomonadales</taxon>
        <taxon>Sphingomonadaceae</taxon>
        <taxon>Sphingobium</taxon>
    </lineage>
</organism>
<dbReference type="InterPro" id="IPR019734">
    <property type="entry name" value="TPR_rpt"/>
</dbReference>
<name>A0A437J9Q0_9SPHN</name>
<dbReference type="SMART" id="SM00028">
    <property type="entry name" value="TPR"/>
    <property type="match status" value="2"/>
</dbReference>
<dbReference type="PROSITE" id="PS50005">
    <property type="entry name" value="TPR"/>
    <property type="match status" value="2"/>
</dbReference>
<evidence type="ECO:0000313" key="3">
    <source>
        <dbReference type="EMBL" id="RVT42228.1"/>
    </source>
</evidence>
<dbReference type="AlphaFoldDB" id="A0A437J9Q0"/>
<comment type="caution">
    <text evidence="3">The sequence shown here is derived from an EMBL/GenBank/DDBJ whole genome shotgun (WGS) entry which is preliminary data.</text>
</comment>
<feature type="repeat" description="TPR" evidence="1">
    <location>
        <begin position="34"/>
        <end position="67"/>
    </location>
</feature>
<keyword evidence="4" id="KW-1185">Reference proteome</keyword>
<reference evidence="3 4" key="1">
    <citation type="submission" date="2019-01" db="EMBL/GenBank/DDBJ databases">
        <authorList>
            <person name="Chen W.-M."/>
        </authorList>
    </citation>
    <scope>NUCLEOTIDE SEQUENCE [LARGE SCALE GENOMIC DNA]</scope>
    <source>
        <strain evidence="3 4">TLA-22</strain>
    </source>
</reference>
<feature type="signal peptide" evidence="2">
    <location>
        <begin position="1"/>
        <end position="17"/>
    </location>
</feature>
<dbReference type="OrthoDB" id="8480982at2"/>
<feature type="chain" id="PRO_5019349175" evidence="2">
    <location>
        <begin position="18"/>
        <end position="173"/>
    </location>
</feature>
<dbReference type="Pfam" id="PF13432">
    <property type="entry name" value="TPR_16"/>
    <property type="match status" value="1"/>
</dbReference>
<protein>
    <submittedName>
        <fullName evidence="3">Tetratricopeptide repeat protein</fullName>
    </submittedName>
</protein>
<dbReference type="RefSeq" id="WP_127690402.1">
    <property type="nucleotide sequence ID" value="NZ_RZUL01000002.1"/>
</dbReference>
<gene>
    <name evidence="3" type="ORF">ENE74_08455</name>
</gene>
<keyword evidence="2" id="KW-0732">Signal</keyword>
<dbReference type="SUPFAM" id="SSF48452">
    <property type="entry name" value="TPR-like"/>
    <property type="match status" value="1"/>
</dbReference>
<keyword evidence="1" id="KW-0802">TPR repeat</keyword>
<feature type="repeat" description="TPR" evidence="1">
    <location>
        <begin position="68"/>
        <end position="101"/>
    </location>
</feature>
<dbReference type="InterPro" id="IPR011990">
    <property type="entry name" value="TPR-like_helical_dom_sf"/>
</dbReference>
<evidence type="ECO:0000313" key="4">
    <source>
        <dbReference type="Proteomes" id="UP000282977"/>
    </source>
</evidence>
<dbReference type="Gene3D" id="1.25.40.10">
    <property type="entry name" value="Tetratricopeptide repeat domain"/>
    <property type="match status" value="1"/>
</dbReference>
<dbReference type="EMBL" id="RZUL01000002">
    <property type="protein sequence ID" value="RVT42228.1"/>
    <property type="molecule type" value="Genomic_DNA"/>
</dbReference>
<accession>A0A437J9Q0</accession>
<evidence type="ECO:0000256" key="1">
    <source>
        <dbReference type="PROSITE-ProRule" id="PRU00339"/>
    </source>
</evidence>
<proteinExistence type="predicted"/>
<evidence type="ECO:0000256" key="2">
    <source>
        <dbReference type="SAM" id="SignalP"/>
    </source>
</evidence>